<sequence>MVLKEVVYKHLAERGFSEPFEGEYWPSQVWACLRKQFYDRLFPVNAGYDSARLTALGTVLHELIADLLKREESVRVSTEVPIRIPHPTNHEIVLSGRADDLIVVEFTRERYLVEVKSVDDLQEKLRKKYLPRLDHRAQLNLYLKAFPKSRGILMYVDRSNLDIEEIQLEFDEELYKRTLERVERIHELLKRRELPEAEAALSGELSWQCKYCVHLARCQRDG</sequence>
<name>A0A348B3D3_9CREN</name>
<organism evidence="3 5">
    <name type="scientific">Sulfodiicoccus acidiphilus</name>
    <dbReference type="NCBI Taxonomy" id="1670455"/>
    <lineage>
        <taxon>Archaea</taxon>
        <taxon>Thermoproteota</taxon>
        <taxon>Thermoprotei</taxon>
        <taxon>Sulfolobales</taxon>
        <taxon>Sulfolobaceae</taxon>
        <taxon>Sulfodiicoccus</taxon>
    </lineage>
</organism>
<reference evidence="4" key="1">
    <citation type="journal article" date="2014" name="Int. J. Syst. Evol. Microbiol.">
        <title>Complete genome sequence of Corynebacterium casei LMG S-19264T (=DSM 44701T), isolated from a smear-ripened cheese.</title>
        <authorList>
            <consortium name="US DOE Joint Genome Institute (JGI-PGF)"/>
            <person name="Walter F."/>
            <person name="Albersmeier A."/>
            <person name="Kalinowski J."/>
            <person name="Ruckert C."/>
        </authorList>
    </citation>
    <scope>NUCLEOTIDE SEQUENCE</scope>
    <source>
        <strain evidence="4">JCM 31740</strain>
    </source>
</reference>
<dbReference type="InterPro" id="IPR038726">
    <property type="entry name" value="PDDEXK_AddAB-type"/>
</dbReference>
<dbReference type="OrthoDB" id="10444at2157"/>
<dbReference type="AlphaFoldDB" id="A0A348B3D3"/>
<evidence type="ECO:0000256" key="1">
    <source>
        <dbReference type="ARBA" id="ARBA00001936"/>
    </source>
</evidence>
<evidence type="ECO:0000313" key="3">
    <source>
        <dbReference type="EMBL" id="BBD72685.1"/>
    </source>
</evidence>
<protein>
    <recommendedName>
        <fullName evidence="2">PD-(D/E)XK endonuclease-like domain-containing protein</fullName>
    </recommendedName>
</protein>
<comment type="cofactor">
    <cofactor evidence="1">
        <name>Mn(2+)</name>
        <dbReference type="ChEBI" id="CHEBI:29035"/>
    </cofactor>
</comment>
<dbReference type="Pfam" id="PF12705">
    <property type="entry name" value="PDDEXK_1"/>
    <property type="match status" value="1"/>
</dbReference>
<accession>A0A348B3D3</accession>
<evidence type="ECO:0000313" key="4">
    <source>
        <dbReference type="EMBL" id="GGT95510.1"/>
    </source>
</evidence>
<reference evidence="4" key="4">
    <citation type="submission" date="2020-09" db="EMBL/GenBank/DDBJ databases">
        <authorList>
            <person name="Sun Q."/>
            <person name="Ohkuma M."/>
        </authorList>
    </citation>
    <scope>NUCLEOTIDE SEQUENCE</scope>
    <source>
        <strain evidence="4">JCM 31740</strain>
    </source>
</reference>
<gene>
    <name evidence="4" type="ORF">GCM10007116_11320</name>
    <name evidence="3" type="ORF">HS1genome_1074</name>
</gene>
<dbReference type="Gene3D" id="3.90.320.10">
    <property type="match status" value="1"/>
</dbReference>
<reference evidence="5" key="2">
    <citation type="submission" date="2018-04" db="EMBL/GenBank/DDBJ databases">
        <title>Complete genome sequence of Sulfodiicoccus acidiphilus strain HS-1.</title>
        <authorList>
            <person name="Sakai H.D."/>
            <person name="Kurosawa N."/>
        </authorList>
    </citation>
    <scope>NUCLEOTIDE SEQUENCE [LARGE SCALE GENOMIC DNA]</scope>
    <source>
        <strain evidence="5">HS-1</strain>
    </source>
</reference>
<dbReference type="RefSeq" id="WP_126451333.1">
    <property type="nucleotide sequence ID" value="NZ_BMQS01000009.1"/>
</dbReference>
<keyword evidence="5" id="KW-1185">Reference proteome</keyword>
<dbReference type="EMBL" id="BMQS01000009">
    <property type="protein sequence ID" value="GGT95510.1"/>
    <property type="molecule type" value="Genomic_DNA"/>
</dbReference>
<reference evidence="3" key="3">
    <citation type="journal article" date="2019" name="BMC Res. Notes">
        <title>Complete genome sequence of the Sulfodiicoccus acidiphilus strain HS-1T, the first crenarchaeon that lacks polB3, isolated from an acidic hot spring in Ohwaku-dani, Hakone, Japan.</title>
        <authorList>
            <person name="Sakai H.D."/>
            <person name="Kurosawa N."/>
        </authorList>
    </citation>
    <scope>NUCLEOTIDE SEQUENCE</scope>
    <source>
        <strain evidence="3">HS-1</strain>
    </source>
</reference>
<dbReference type="KEGG" id="sacd:HS1genome_1074"/>
<dbReference type="EMBL" id="AP018553">
    <property type="protein sequence ID" value="BBD72685.1"/>
    <property type="molecule type" value="Genomic_DNA"/>
</dbReference>
<feature type="domain" description="PD-(D/E)XK endonuclease-like" evidence="2">
    <location>
        <begin position="26"/>
        <end position="219"/>
    </location>
</feature>
<dbReference type="Proteomes" id="UP000616143">
    <property type="component" value="Unassembled WGS sequence"/>
</dbReference>
<proteinExistence type="predicted"/>
<evidence type="ECO:0000313" key="5">
    <source>
        <dbReference type="Proteomes" id="UP000276741"/>
    </source>
</evidence>
<dbReference type="InterPro" id="IPR011604">
    <property type="entry name" value="PDDEXK-like_dom_sf"/>
</dbReference>
<dbReference type="Proteomes" id="UP000276741">
    <property type="component" value="Chromosome"/>
</dbReference>
<evidence type="ECO:0000259" key="2">
    <source>
        <dbReference type="Pfam" id="PF12705"/>
    </source>
</evidence>